<dbReference type="InParanoid" id="A0A6J2YM95"/>
<protein>
    <recommendedName>
        <fullName evidence="3">Protein TEX261</fullName>
    </recommendedName>
</protein>
<dbReference type="InterPro" id="IPR007277">
    <property type="entry name" value="Svp26/Tex261"/>
</dbReference>
<dbReference type="GO" id="GO:0030134">
    <property type="term" value="C:COPII-coated ER to Golgi transport vesicle"/>
    <property type="evidence" value="ECO:0007669"/>
    <property type="project" value="TreeGrafter"/>
</dbReference>
<dbReference type="GO" id="GO:0006888">
    <property type="term" value="P:endoplasmic reticulum to Golgi vesicle-mediated transport"/>
    <property type="evidence" value="ECO:0007669"/>
    <property type="project" value="InterPro"/>
</dbReference>
<keyword evidence="4 7" id="KW-0812">Transmembrane</keyword>
<proteinExistence type="inferred from homology"/>
<evidence type="ECO:0000256" key="4">
    <source>
        <dbReference type="ARBA" id="ARBA00022692"/>
    </source>
</evidence>
<dbReference type="GeneID" id="115888385"/>
<feature type="transmembrane region" description="Helical" evidence="7">
    <location>
        <begin position="7"/>
        <end position="29"/>
    </location>
</feature>
<evidence type="ECO:0000313" key="9">
    <source>
        <dbReference type="RefSeq" id="XP_030763965.1"/>
    </source>
</evidence>
<dbReference type="Proteomes" id="UP000504635">
    <property type="component" value="Unplaced"/>
</dbReference>
<organism evidence="8 9">
    <name type="scientific">Sitophilus oryzae</name>
    <name type="common">Rice weevil</name>
    <name type="synonym">Curculio oryzae</name>
    <dbReference type="NCBI Taxonomy" id="7048"/>
    <lineage>
        <taxon>Eukaryota</taxon>
        <taxon>Metazoa</taxon>
        <taxon>Ecdysozoa</taxon>
        <taxon>Arthropoda</taxon>
        <taxon>Hexapoda</taxon>
        <taxon>Insecta</taxon>
        <taxon>Pterygota</taxon>
        <taxon>Neoptera</taxon>
        <taxon>Endopterygota</taxon>
        <taxon>Coleoptera</taxon>
        <taxon>Polyphaga</taxon>
        <taxon>Cucujiformia</taxon>
        <taxon>Curculionidae</taxon>
        <taxon>Dryophthorinae</taxon>
        <taxon>Sitophilus</taxon>
    </lineage>
</organism>
<dbReference type="PANTHER" id="PTHR13144:SF0">
    <property type="entry name" value="PROTEIN TEX261"/>
    <property type="match status" value="1"/>
</dbReference>
<dbReference type="PANTHER" id="PTHR13144">
    <property type="entry name" value="TEX261 PROTEIN"/>
    <property type="match status" value="1"/>
</dbReference>
<dbReference type="FunCoup" id="A0A6J2YM95">
    <property type="interactions" value="1267"/>
</dbReference>
<evidence type="ECO:0000256" key="5">
    <source>
        <dbReference type="ARBA" id="ARBA00022989"/>
    </source>
</evidence>
<evidence type="ECO:0000256" key="3">
    <source>
        <dbReference type="ARBA" id="ARBA00017877"/>
    </source>
</evidence>
<reference evidence="9" key="1">
    <citation type="submission" date="2025-08" db="UniProtKB">
        <authorList>
            <consortium name="RefSeq"/>
        </authorList>
    </citation>
    <scope>IDENTIFICATION</scope>
    <source>
        <tissue evidence="9">Gonads</tissue>
    </source>
</reference>
<dbReference type="GO" id="GO:0000139">
    <property type="term" value="C:Golgi membrane"/>
    <property type="evidence" value="ECO:0007669"/>
    <property type="project" value="TreeGrafter"/>
</dbReference>
<keyword evidence="5 7" id="KW-1133">Transmembrane helix</keyword>
<name>A0A6J2YM95_SITOR</name>
<accession>A0A6J2YM95</accession>
<gene>
    <name evidence="9" type="primary">LOC115888385</name>
</gene>
<evidence type="ECO:0000256" key="1">
    <source>
        <dbReference type="ARBA" id="ARBA00004141"/>
    </source>
</evidence>
<dbReference type="RefSeq" id="XP_030763965.1">
    <property type="nucleotide sequence ID" value="XM_030908105.1"/>
</dbReference>
<dbReference type="OrthoDB" id="28257at2759"/>
<dbReference type="AlphaFoldDB" id="A0A6J2YM95"/>
<dbReference type="Pfam" id="PF04148">
    <property type="entry name" value="Erv26"/>
    <property type="match status" value="1"/>
</dbReference>
<feature type="transmembrane region" description="Helical" evidence="7">
    <location>
        <begin position="127"/>
        <end position="146"/>
    </location>
</feature>
<dbReference type="GO" id="GO:0005789">
    <property type="term" value="C:endoplasmic reticulum membrane"/>
    <property type="evidence" value="ECO:0007669"/>
    <property type="project" value="TreeGrafter"/>
</dbReference>
<evidence type="ECO:0000313" key="8">
    <source>
        <dbReference type="Proteomes" id="UP000504635"/>
    </source>
</evidence>
<sequence length="196" mass="22812">MWFFTLICYIAILVQVIFITVSIAAGLYYLAELVEEYTSYAKKIIWWMNTIITVLYILLWIFEDLPTSMTVCGILAQLCHFVILSNFPFVAFTSPFFIISVIFVVINHYLAFRYFSSTYHPFSEVIAYFTLYLWLVPFALFVSLSANDNVLPTLAERQDIDVVSNYLSKRNKKYGLLTLFTYAKESLLPIRTKKGF</sequence>
<keyword evidence="6 7" id="KW-0472">Membrane</keyword>
<feature type="transmembrane region" description="Helical" evidence="7">
    <location>
        <begin position="44"/>
        <end position="62"/>
    </location>
</feature>
<evidence type="ECO:0000256" key="6">
    <source>
        <dbReference type="ARBA" id="ARBA00023136"/>
    </source>
</evidence>
<dbReference type="KEGG" id="soy:115888385"/>
<comment type="subcellular location">
    <subcellularLocation>
        <location evidence="1">Membrane</location>
        <topology evidence="1">Multi-pass membrane protein</topology>
    </subcellularLocation>
</comment>
<comment type="similarity">
    <text evidence="2">Belongs to the SVP26 family.</text>
</comment>
<dbReference type="GO" id="GO:0097020">
    <property type="term" value="F:COPII receptor activity"/>
    <property type="evidence" value="ECO:0007669"/>
    <property type="project" value="InterPro"/>
</dbReference>
<keyword evidence="8" id="KW-1185">Reference proteome</keyword>
<evidence type="ECO:0000256" key="2">
    <source>
        <dbReference type="ARBA" id="ARBA00008096"/>
    </source>
</evidence>
<evidence type="ECO:0000256" key="7">
    <source>
        <dbReference type="SAM" id="Phobius"/>
    </source>
</evidence>